<dbReference type="SUPFAM" id="SSF52058">
    <property type="entry name" value="L domain-like"/>
    <property type="match status" value="1"/>
</dbReference>
<keyword evidence="2" id="KW-0677">Repeat</keyword>
<dbReference type="Proteomes" id="UP000189545">
    <property type="component" value="Chromosome"/>
</dbReference>
<evidence type="ECO:0000313" key="3">
    <source>
        <dbReference type="EMBL" id="AQS38980.1"/>
    </source>
</evidence>
<organism evidence="3 4">
    <name type="scientific">Shewanella psychrophila</name>
    <dbReference type="NCBI Taxonomy" id="225848"/>
    <lineage>
        <taxon>Bacteria</taxon>
        <taxon>Pseudomonadati</taxon>
        <taxon>Pseudomonadota</taxon>
        <taxon>Gammaproteobacteria</taxon>
        <taxon>Alteromonadales</taxon>
        <taxon>Shewanellaceae</taxon>
        <taxon>Shewanella</taxon>
    </lineage>
</organism>
<dbReference type="InterPro" id="IPR003591">
    <property type="entry name" value="Leu-rich_rpt_typical-subtyp"/>
</dbReference>
<name>A0A1S6HTU1_9GAMM</name>
<protein>
    <submittedName>
        <fullName evidence="3">Uncharacterized protein</fullName>
    </submittedName>
</protein>
<keyword evidence="4" id="KW-1185">Reference proteome</keyword>
<evidence type="ECO:0000256" key="2">
    <source>
        <dbReference type="ARBA" id="ARBA00022737"/>
    </source>
</evidence>
<reference evidence="3 4" key="1">
    <citation type="submission" date="2016-03" db="EMBL/GenBank/DDBJ databases">
        <title>Complete genome sequence of Shewanella psychrophila WP2, a deep sea bacterium isolated from west Pacific sediment.</title>
        <authorList>
            <person name="Xu G."/>
            <person name="Jian H."/>
        </authorList>
    </citation>
    <scope>NUCLEOTIDE SEQUENCE [LARGE SCALE GENOMIC DNA]</scope>
    <source>
        <strain evidence="3 4">WP2</strain>
    </source>
</reference>
<dbReference type="InterPro" id="IPR032675">
    <property type="entry name" value="LRR_dom_sf"/>
</dbReference>
<dbReference type="SUPFAM" id="SSF52047">
    <property type="entry name" value="RNI-like"/>
    <property type="match status" value="1"/>
</dbReference>
<dbReference type="InterPro" id="IPR050836">
    <property type="entry name" value="SDS22/Internalin_LRR"/>
</dbReference>
<gene>
    <name evidence="3" type="ORF">Sps_03865</name>
</gene>
<sequence>MPIGLRQGNRATEHRIIILKHHSIKSVMGVVLCSFLMGCTTPAPEKVSNIRFSDTRFMECVLNTGIDNVEEITRLDCPNMDIKHVDEIKYFNQLSYIDLHLNEIQNLDLSANKKLQYINIGAMLVESLKFGDLEHLEHLEFGAMLTEDFLTKISLESQFPKLEQLIIDSLPDNTEFTLSIKHDNVKFIRIYSYGQFQSHINLTLDVEAPLLNELEIDVRGLEVLQLKDINQLETLSVIKSKLMELSLIGLENLQVVFLNNNKLNTLLVKDLPKLKVLDVSYNQLISLDTNTLTELRQLDVSHNQLNSIKFPPQSKITAMNIKDNLFESFTFDELPELEYFSLKNNPLPRIDDAITNNAFLQCITNNGEHSYFLEIVSIYCQNPIYLNRLNLSKMKSITSLMLLDLSIKSGELDLSSLKNIKYLDIKSRAYTISKLVLPSGTNIETINLQKLGLKALTIPPLPKLQSFILDSDKLGEIYLSQLPSLEYIKLYGFSLTELKMKPLPKLVELILSNTGIKVQTIKNMASLKRIMLLHTELEELHLYELPHLEQICLRSFGTMSNLKIFSDFSKDKIQYFIGNCKLREAVE</sequence>
<accession>A0A1S6HTU1</accession>
<dbReference type="PANTHER" id="PTHR46652:SF3">
    <property type="entry name" value="LEUCINE-RICH REPEAT-CONTAINING PROTEIN 9"/>
    <property type="match status" value="1"/>
</dbReference>
<dbReference type="PANTHER" id="PTHR46652">
    <property type="entry name" value="LEUCINE-RICH REPEAT AND IQ DOMAIN-CONTAINING PROTEIN 1-RELATED"/>
    <property type="match status" value="1"/>
</dbReference>
<keyword evidence="1" id="KW-0433">Leucine-rich repeat</keyword>
<dbReference type="KEGG" id="spsw:Sps_03865"/>
<dbReference type="Gene3D" id="3.80.10.10">
    <property type="entry name" value="Ribonuclease Inhibitor"/>
    <property type="match status" value="3"/>
</dbReference>
<dbReference type="AlphaFoldDB" id="A0A1S6HTU1"/>
<dbReference type="SMART" id="SM00369">
    <property type="entry name" value="LRR_TYP"/>
    <property type="match status" value="4"/>
</dbReference>
<proteinExistence type="predicted"/>
<evidence type="ECO:0000256" key="1">
    <source>
        <dbReference type="ARBA" id="ARBA00022614"/>
    </source>
</evidence>
<dbReference type="EMBL" id="CP014782">
    <property type="protein sequence ID" value="AQS38980.1"/>
    <property type="molecule type" value="Genomic_DNA"/>
</dbReference>
<dbReference type="RefSeq" id="WP_077753948.1">
    <property type="nucleotide sequence ID" value="NZ_CP014782.1"/>
</dbReference>
<dbReference type="STRING" id="225848.Sps_03865"/>
<evidence type="ECO:0000313" key="4">
    <source>
        <dbReference type="Proteomes" id="UP000189545"/>
    </source>
</evidence>
<dbReference type="OrthoDB" id="5828788at2"/>